<reference evidence="1 2" key="1">
    <citation type="submission" date="2023-03" db="EMBL/GenBank/DDBJ databases">
        <title>High recombination rates correlate with genetic variation in Cardiocondyla obscurior ants.</title>
        <authorList>
            <person name="Errbii M."/>
        </authorList>
    </citation>
    <scope>NUCLEOTIDE SEQUENCE [LARGE SCALE GENOMIC DNA]</scope>
    <source>
        <strain evidence="1">Alpha-2009</strain>
        <tissue evidence="1">Whole body</tissue>
    </source>
</reference>
<evidence type="ECO:0000313" key="1">
    <source>
        <dbReference type="EMBL" id="KAL0120917.1"/>
    </source>
</evidence>
<protein>
    <submittedName>
        <fullName evidence="1">Uncharacterized protein</fullName>
    </submittedName>
</protein>
<accession>A0AAW2G048</accession>
<gene>
    <name evidence="1" type="ORF">PUN28_008547</name>
</gene>
<evidence type="ECO:0000313" key="2">
    <source>
        <dbReference type="Proteomes" id="UP001430953"/>
    </source>
</evidence>
<dbReference type="Proteomes" id="UP001430953">
    <property type="component" value="Unassembled WGS sequence"/>
</dbReference>
<comment type="caution">
    <text evidence="1">The sequence shown here is derived from an EMBL/GenBank/DDBJ whole genome shotgun (WGS) entry which is preliminary data.</text>
</comment>
<dbReference type="AlphaFoldDB" id="A0AAW2G048"/>
<name>A0AAW2G048_9HYME</name>
<organism evidence="1 2">
    <name type="scientific">Cardiocondyla obscurior</name>
    <dbReference type="NCBI Taxonomy" id="286306"/>
    <lineage>
        <taxon>Eukaryota</taxon>
        <taxon>Metazoa</taxon>
        <taxon>Ecdysozoa</taxon>
        <taxon>Arthropoda</taxon>
        <taxon>Hexapoda</taxon>
        <taxon>Insecta</taxon>
        <taxon>Pterygota</taxon>
        <taxon>Neoptera</taxon>
        <taxon>Endopterygota</taxon>
        <taxon>Hymenoptera</taxon>
        <taxon>Apocrita</taxon>
        <taxon>Aculeata</taxon>
        <taxon>Formicoidea</taxon>
        <taxon>Formicidae</taxon>
        <taxon>Myrmicinae</taxon>
        <taxon>Cardiocondyla</taxon>
    </lineage>
</organism>
<keyword evidence="2" id="KW-1185">Reference proteome</keyword>
<sequence>MTLRNNGLRSFPVRTRTSELRSRACILAGSRIIRLQSFALNHEANDATSTSVNDLEHSRALRRHPRRHLLIGSLCAALRSSNSEAIEFTIPSITSVGKRLRTVGCRAVRAASASMRRTDRGPPSVASYETGLPGLKLRLDE</sequence>
<dbReference type="EMBL" id="JADYXP020000007">
    <property type="protein sequence ID" value="KAL0120917.1"/>
    <property type="molecule type" value="Genomic_DNA"/>
</dbReference>
<proteinExistence type="predicted"/>